<dbReference type="Pfam" id="PF14016">
    <property type="entry name" value="DUF4232"/>
    <property type="match status" value="1"/>
</dbReference>
<dbReference type="RefSeq" id="WP_275308394.1">
    <property type="nucleotide sequence ID" value="NZ_CP095749.1"/>
</dbReference>
<dbReference type="InterPro" id="IPR025326">
    <property type="entry name" value="DUF4232"/>
</dbReference>
<name>A0ABY8A8N8_9ACTN</name>
<protein>
    <submittedName>
        <fullName evidence="3">DUF4232 domain-containing protein</fullName>
    </submittedName>
</protein>
<feature type="domain" description="DUF4232" evidence="2">
    <location>
        <begin position="73"/>
        <end position="207"/>
    </location>
</feature>
<sequence>MPFRPAPASPSPPRRTDAARRARTLAAALLAATALSLTACQDGGGYRAALPLRAASPAPSPPSGPDPRARDACTPEMLRFHAGAEPHRARHMLLTVTNISDRTCTFAAQPYPLLHFGDHRPGPVPPLPYSRPHAPVALPPDGTAYAVVLTDTQPGGPGGRSAPRSTAEKASQFGVALAERTTPAQVGVDGRGPVRVDPDTAAVTYWQPSLADAVRW</sequence>
<reference evidence="3 4" key="1">
    <citation type="submission" date="2022-03" db="EMBL/GenBank/DDBJ databases">
        <title>Streptomyces yunnanensis P86,complete genome.</title>
        <authorList>
            <person name="Chen S."/>
            <person name="Zhang Q."/>
        </authorList>
    </citation>
    <scope>NUCLEOTIDE SEQUENCE [LARGE SCALE GENOMIC DNA]</scope>
    <source>
        <strain evidence="3 4">P86</strain>
    </source>
</reference>
<feature type="compositionally biased region" description="Pro residues" evidence="1">
    <location>
        <begin position="1"/>
        <end position="13"/>
    </location>
</feature>
<organism evidence="3 4">
    <name type="scientific">Streptomyces yunnanensis</name>
    <dbReference type="NCBI Taxonomy" id="156453"/>
    <lineage>
        <taxon>Bacteria</taxon>
        <taxon>Bacillati</taxon>
        <taxon>Actinomycetota</taxon>
        <taxon>Actinomycetes</taxon>
        <taxon>Kitasatosporales</taxon>
        <taxon>Streptomycetaceae</taxon>
        <taxon>Streptomyces</taxon>
    </lineage>
</organism>
<proteinExistence type="predicted"/>
<keyword evidence="4" id="KW-1185">Reference proteome</keyword>
<dbReference type="EMBL" id="CP095749">
    <property type="protein sequence ID" value="WEB41347.1"/>
    <property type="molecule type" value="Genomic_DNA"/>
</dbReference>
<evidence type="ECO:0000256" key="1">
    <source>
        <dbReference type="SAM" id="MobiDB-lite"/>
    </source>
</evidence>
<evidence type="ECO:0000313" key="4">
    <source>
        <dbReference type="Proteomes" id="UP001218629"/>
    </source>
</evidence>
<gene>
    <name evidence="3" type="ORF">MOV08_20095</name>
</gene>
<evidence type="ECO:0000259" key="2">
    <source>
        <dbReference type="Pfam" id="PF14016"/>
    </source>
</evidence>
<feature type="region of interest" description="Disordered" evidence="1">
    <location>
        <begin position="1"/>
        <end position="20"/>
    </location>
</feature>
<evidence type="ECO:0000313" key="3">
    <source>
        <dbReference type="EMBL" id="WEB41347.1"/>
    </source>
</evidence>
<accession>A0ABY8A8N8</accession>
<feature type="region of interest" description="Disordered" evidence="1">
    <location>
        <begin position="152"/>
        <end position="172"/>
    </location>
</feature>
<dbReference type="Proteomes" id="UP001218629">
    <property type="component" value="Chromosome"/>
</dbReference>